<evidence type="ECO:0000313" key="4">
    <source>
        <dbReference type="Proteomes" id="UP000616595"/>
    </source>
</evidence>
<evidence type="ECO:0000313" key="3">
    <source>
        <dbReference type="EMBL" id="MBC3887796.1"/>
    </source>
</evidence>
<dbReference type="RefSeq" id="WP_148567303.1">
    <property type="nucleotide sequence ID" value="NZ_RXYA01000009.1"/>
</dbReference>
<dbReference type="EMBL" id="WJBD01000005">
    <property type="protein sequence ID" value="MBC3887796.1"/>
    <property type="molecule type" value="Genomic_DNA"/>
</dbReference>
<dbReference type="PIRSF" id="PIRSF002825">
    <property type="entry name" value="CfbpA"/>
    <property type="match status" value="1"/>
</dbReference>
<dbReference type="GO" id="GO:0015846">
    <property type="term" value="P:polyamine transport"/>
    <property type="evidence" value="ECO:0007669"/>
    <property type="project" value="InterPro"/>
</dbReference>
<dbReference type="InterPro" id="IPR001188">
    <property type="entry name" value="Sperm_putr-bd"/>
</dbReference>
<dbReference type="Pfam" id="PF13343">
    <property type="entry name" value="SBP_bac_6"/>
    <property type="match status" value="1"/>
</dbReference>
<dbReference type="GO" id="GO:0030976">
    <property type="term" value="F:thiamine pyrophosphate binding"/>
    <property type="evidence" value="ECO:0007669"/>
    <property type="project" value="TreeGrafter"/>
</dbReference>
<evidence type="ECO:0000256" key="2">
    <source>
        <dbReference type="SAM" id="SignalP"/>
    </source>
</evidence>
<name>A0A923KX05_9FIRM</name>
<reference evidence="3" key="2">
    <citation type="submission" date="2020-10" db="EMBL/GenBank/DDBJ databases">
        <title>Comparative genomics of the Acetobacterium genus.</title>
        <authorList>
            <person name="Marshall C."/>
            <person name="May H."/>
            <person name="Norman S."/>
        </authorList>
    </citation>
    <scope>NUCLEOTIDE SEQUENCE</scope>
    <source>
        <strain evidence="3">DER-2019</strain>
    </source>
</reference>
<dbReference type="InterPro" id="IPR026045">
    <property type="entry name" value="Ferric-bd"/>
</dbReference>
<organism evidence="3 4">
    <name type="scientific">Acetobacterium paludosum</name>
    <dbReference type="NCBI Taxonomy" id="52693"/>
    <lineage>
        <taxon>Bacteria</taxon>
        <taxon>Bacillati</taxon>
        <taxon>Bacillota</taxon>
        <taxon>Clostridia</taxon>
        <taxon>Eubacteriales</taxon>
        <taxon>Eubacteriaceae</taxon>
        <taxon>Acetobacterium</taxon>
    </lineage>
</organism>
<evidence type="ECO:0000256" key="1">
    <source>
        <dbReference type="ARBA" id="ARBA00022729"/>
    </source>
</evidence>
<gene>
    <name evidence="3" type="ORF">GH810_05680</name>
</gene>
<protein>
    <submittedName>
        <fullName evidence="3">Extracellular solute-binding protein</fullName>
    </submittedName>
</protein>
<dbReference type="GO" id="GO:0030288">
    <property type="term" value="C:outer membrane-bounded periplasmic space"/>
    <property type="evidence" value="ECO:0007669"/>
    <property type="project" value="TreeGrafter"/>
</dbReference>
<dbReference type="Proteomes" id="UP000616595">
    <property type="component" value="Unassembled WGS sequence"/>
</dbReference>
<dbReference type="GO" id="GO:0015888">
    <property type="term" value="P:thiamine transport"/>
    <property type="evidence" value="ECO:0007669"/>
    <property type="project" value="TreeGrafter"/>
</dbReference>
<comment type="caution">
    <text evidence="3">The sequence shown here is derived from an EMBL/GenBank/DDBJ whole genome shotgun (WGS) entry which is preliminary data.</text>
</comment>
<keyword evidence="1 2" id="KW-0732">Signal</keyword>
<feature type="chain" id="PRO_5039158587" evidence="2">
    <location>
        <begin position="26"/>
        <end position="362"/>
    </location>
</feature>
<accession>A0A923KX05</accession>
<dbReference type="GO" id="GO:0019808">
    <property type="term" value="F:polyamine binding"/>
    <property type="evidence" value="ECO:0007669"/>
    <property type="project" value="InterPro"/>
</dbReference>
<dbReference type="GO" id="GO:0030975">
    <property type="term" value="F:thiamine binding"/>
    <property type="evidence" value="ECO:0007669"/>
    <property type="project" value="TreeGrafter"/>
</dbReference>
<dbReference type="PRINTS" id="PR00909">
    <property type="entry name" value="SPERMDNBNDNG"/>
</dbReference>
<dbReference type="Gene3D" id="3.40.190.10">
    <property type="entry name" value="Periplasmic binding protein-like II"/>
    <property type="match status" value="2"/>
</dbReference>
<dbReference type="AlphaFoldDB" id="A0A923KX05"/>
<dbReference type="CDD" id="cd13544">
    <property type="entry name" value="PBP2_Fbp_like_1"/>
    <property type="match status" value="1"/>
</dbReference>
<proteinExistence type="predicted"/>
<dbReference type="PROSITE" id="PS51257">
    <property type="entry name" value="PROKAR_LIPOPROTEIN"/>
    <property type="match status" value="1"/>
</dbReference>
<reference evidence="3" key="1">
    <citation type="submission" date="2019-10" db="EMBL/GenBank/DDBJ databases">
        <authorList>
            <person name="Ross D.E."/>
            <person name="Gulliver D."/>
        </authorList>
    </citation>
    <scope>NUCLEOTIDE SEQUENCE</scope>
    <source>
        <strain evidence="3">DER-2019</strain>
    </source>
</reference>
<dbReference type="SUPFAM" id="SSF53850">
    <property type="entry name" value="Periplasmic binding protein-like II"/>
    <property type="match status" value="1"/>
</dbReference>
<feature type="signal peptide" evidence="2">
    <location>
        <begin position="1"/>
        <end position="25"/>
    </location>
</feature>
<keyword evidence="4" id="KW-1185">Reference proteome</keyword>
<dbReference type="OrthoDB" id="9790048at2"/>
<dbReference type="PANTHER" id="PTHR30006:SF2">
    <property type="entry name" value="ABC TRANSPORTER SUBSTRATE-BINDING PROTEIN"/>
    <property type="match status" value="1"/>
</dbReference>
<sequence length="362" mass="39240">MTTKKRFAKLTALLLSLFLLFTVTACSNGNNKTTDASTTSNTAWTKNYKESMKGTTINLYGVTDAIIPVLDAFTADTGIKVANLTLQNGEILQRIKNEKDSGTVVADVWFTGGADTFINASESGYLEKYTSVEDANIPSEMKDANGYWYGTSLTIVNWVVNKDMIAELGIQMPTKWDDLLQPQLAGLVSMPDPASSGTAYNTVSAILQTRGDATGWAYLDKLIQQVPYFTARGSDPANNVIAGEAAIGINAGTGDKSLEVNNPQVSIVYPTDGTGWWPQPVAILAGCKHPDEAKVFEDWLLSKRGLEEVAKAQKALVVRDDVTVPDGLLALADIKLFPTDFKANATQRVDILAKWNEKVSQK</sequence>
<dbReference type="PANTHER" id="PTHR30006">
    <property type="entry name" value="THIAMINE-BINDING PERIPLASMIC PROTEIN-RELATED"/>
    <property type="match status" value="1"/>
</dbReference>